<proteinExistence type="predicted"/>
<dbReference type="Proteomes" id="UP001162164">
    <property type="component" value="Unassembled WGS sequence"/>
</dbReference>
<comment type="caution">
    <text evidence="1">The sequence shown here is derived from an EMBL/GenBank/DDBJ whole genome shotgun (WGS) entry which is preliminary data.</text>
</comment>
<evidence type="ECO:0000313" key="1">
    <source>
        <dbReference type="EMBL" id="KAJ8969253.1"/>
    </source>
</evidence>
<evidence type="ECO:0000313" key="2">
    <source>
        <dbReference type="Proteomes" id="UP001162164"/>
    </source>
</evidence>
<protein>
    <submittedName>
        <fullName evidence="1">Uncharacterized protein</fullName>
    </submittedName>
</protein>
<name>A0ABQ9IZ33_9CUCU</name>
<gene>
    <name evidence="1" type="ORF">NQ317_016629</name>
</gene>
<dbReference type="EMBL" id="JAPWTJ010001833">
    <property type="protein sequence ID" value="KAJ8969253.1"/>
    <property type="molecule type" value="Genomic_DNA"/>
</dbReference>
<keyword evidence="2" id="KW-1185">Reference proteome</keyword>
<sequence>MVFLGFRRWKDIVFVIVLGIFGKNTGYAPTMDSVACVSCVGLLNCYINFATRCASTEEK</sequence>
<accession>A0ABQ9IZ33</accession>
<organism evidence="1 2">
    <name type="scientific">Molorchus minor</name>
    <dbReference type="NCBI Taxonomy" id="1323400"/>
    <lineage>
        <taxon>Eukaryota</taxon>
        <taxon>Metazoa</taxon>
        <taxon>Ecdysozoa</taxon>
        <taxon>Arthropoda</taxon>
        <taxon>Hexapoda</taxon>
        <taxon>Insecta</taxon>
        <taxon>Pterygota</taxon>
        <taxon>Neoptera</taxon>
        <taxon>Endopterygota</taxon>
        <taxon>Coleoptera</taxon>
        <taxon>Polyphaga</taxon>
        <taxon>Cucujiformia</taxon>
        <taxon>Chrysomeloidea</taxon>
        <taxon>Cerambycidae</taxon>
        <taxon>Lamiinae</taxon>
        <taxon>Monochamini</taxon>
        <taxon>Molorchus</taxon>
    </lineage>
</organism>
<reference evidence="1" key="1">
    <citation type="journal article" date="2023" name="Insect Mol. Biol.">
        <title>Genome sequencing provides insights into the evolution of gene families encoding plant cell wall-degrading enzymes in longhorned beetles.</title>
        <authorList>
            <person name="Shin N.R."/>
            <person name="Okamura Y."/>
            <person name="Kirsch R."/>
            <person name="Pauchet Y."/>
        </authorList>
    </citation>
    <scope>NUCLEOTIDE SEQUENCE</scope>
    <source>
        <strain evidence="1">MMC_N1</strain>
    </source>
</reference>